<proteinExistence type="predicted"/>
<reference evidence="1 2" key="1">
    <citation type="submission" date="2020-12" db="EMBL/GenBank/DDBJ databases">
        <title>Enhanced detection system for hospital associated transmission using whole genome sequencing surveillance.</title>
        <authorList>
            <person name="Harrison L.H."/>
            <person name="Van Tyne D."/>
            <person name="Marsh J.W."/>
            <person name="Griffith M.P."/>
            <person name="Snyder D.J."/>
            <person name="Cooper V.S."/>
            <person name="Mustapha M."/>
        </authorList>
    </citation>
    <scope>NUCLEOTIDE SEQUENCE [LARGE SCALE GENOMIC DNA]</scope>
    <source>
        <strain evidence="1 2">SER00238</strain>
    </source>
</reference>
<evidence type="ECO:0000313" key="1">
    <source>
        <dbReference type="EMBL" id="MBI6183742.1"/>
    </source>
</evidence>
<dbReference type="RefSeq" id="WP_198642809.1">
    <property type="nucleotide sequence ID" value="NZ_JAEHSL010000079.1"/>
</dbReference>
<dbReference type="InterPro" id="IPR003458">
    <property type="entry name" value="Phage_T4_Gp38_tail_assem"/>
</dbReference>
<dbReference type="Proteomes" id="UP000639004">
    <property type="component" value="Unassembled WGS sequence"/>
</dbReference>
<evidence type="ECO:0000313" key="2">
    <source>
        <dbReference type="Proteomes" id="UP000639004"/>
    </source>
</evidence>
<gene>
    <name evidence="1" type="ORF">JEQ07_25590</name>
</gene>
<sequence length="176" mass="20121">MINLKNFQLTKPTTPLMLELAERHHVSFLIAETDEEWYEAQKLFADDTIKVMYDSNGIVRSITSYIYAMFPDGMSVAEVDELPDGADIDGRWVFDGTAVVPRTYTPEEIQSQAGQKKAQLLDEAYTVMKPLELAVKRNMATDEEKAQLEAWERYSVLLSRVDTDKAPDIEWPDKPK</sequence>
<dbReference type="PANTHER" id="PTHR34413">
    <property type="entry name" value="PROPHAGE TAIL FIBER ASSEMBLY PROTEIN HOMOLOG TFAE-RELATED-RELATED"/>
    <property type="match status" value="1"/>
</dbReference>
<dbReference type="PANTHER" id="PTHR34413:SF2">
    <property type="entry name" value="PROPHAGE TAIL FIBER ASSEMBLY PROTEIN HOMOLOG TFAE-RELATED"/>
    <property type="match status" value="1"/>
</dbReference>
<comment type="caution">
    <text evidence="1">The sequence shown here is derived from an EMBL/GenBank/DDBJ whole genome shotgun (WGS) entry which is preliminary data.</text>
</comment>
<dbReference type="EMBL" id="JAEHSL010000079">
    <property type="protein sequence ID" value="MBI6183742.1"/>
    <property type="molecule type" value="Genomic_DNA"/>
</dbReference>
<keyword evidence="2" id="KW-1185">Reference proteome</keyword>
<accession>A0ABS0TZE0</accession>
<protein>
    <submittedName>
        <fullName evidence="1">Tail fiber assembly protein</fullName>
    </submittedName>
</protein>
<organism evidence="1 2">
    <name type="scientific">Serratia proteamaculans</name>
    <dbReference type="NCBI Taxonomy" id="28151"/>
    <lineage>
        <taxon>Bacteria</taxon>
        <taxon>Pseudomonadati</taxon>
        <taxon>Pseudomonadota</taxon>
        <taxon>Gammaproteobacteria</taxon>
        <taxon>Enterobacterales</taxon>
        <taxon>Yersiniaceae</taxon>
        <taxon>Serratia</taxon>
    </lineage>
</organism>
<name>A0ABS0TZE0_SERPR</name>
<dbReference type="InterPro" id="IPR051220">
    <property type="entry name" value="TFA_Chaperone"/>
</dbReference>
<dbReference type="Pfam" id="PF02413">
    <property type="entry name" value="Caudo_TAP"/>
    <property type="match status" value="1"/>
</dbReference>